<sequence length="466" mass="52081">MHSLFSLVADSKLLLGNVCGDVFLLEKTNGINLVFMGTKLKIAVLLLVLLISENYCHSLQSFDEGVHDLISQTEFRSVKLQWRYSAPKEPIGFIIYLCELTAWARSAEDCFERHLLLGKPNSLNGYDSLTTDGRGLYQASLFGLRMLTNYSVSVQPMDEQNQVSAPSTEGRRANMQANERILVRTKGFSAYATNCLTNSSDIVVHTGPYFGGKIAVEGSADERCCLYGNRSSSQDNYTLKIDHQICGSRTVNDSRIDTVVVVHESSSVVTHNSRRFLVQCSFLPETFTIKAAFNVPQESETEKKNFNYKQLEEALKNLDSNDIYTYDHYKENHVKDSRMSSEQAQSVLQGSLPGYESQMLSLLIVIIVLIIVIVVVIGFSLWCYIHSHRRRSDSADIETLSTSGSSFMAYHVGDNDALVRQVPRGDNSMPVAINEGIYGQTFPRTVNPFLGNQVALVSLKPVKELY</sequence>
<protein>
    <recommendedName>
        <fullName evidence="4">ZP domain-containing protein</fullName>
    </recommendedName>
</protein>
<dbReference type="AlphaFoldDB" id="A0A8X7BTE5"/>
<feature type="transmembrane region" description="Helical" evidence="1">
    <location>
        <begin position="359"/>
        <end position="385"/>
    </location>
</feature>
<evidence type="ECO:0000313" key="2">
    <source>
        <dbReference type="EMBL" id="GFY43170.1"/>
    </source>
</evidence>
<reference evidence="2" key="1">
    <citation type="submission" date="2020-08" db="EMBL/GenBank/DDBJ databases">
        <title>Multicomponent nature underlies the extraordinary mechanical properties of spider dragline silk.</title>
        <authorList>
            <person name="Kono N."/>
            <person name="Nakamura H."/>
            <person name="Mori M."/>
            <person name="Yoshida Y."/>
            <person name="Ohtoshi R."/>
            <person name="Malay A.D."/>
            <person name="Moran D.A.P."/>
            <person name="Tomita M."/>
            <person name="Numata K."/>
            <person name="Arakawa K."/>
        </authorList>
    </citation>
    <scope>NUCLEOTIDE SEQUENCE</scope>
</reference>
<keyword evidence="1" id="KW-0812">Transmembrane</keyword>
<gene>
    <name evidence="2" type="primary">AVEN_206804_1</name>
    <name evidence="2" type="ORF">TNIN_427441</name>
</gene>
<organism evidence="2 3">
    <name type="scientific">Trichonephila inaurata madagascariensis</name>
    <dbReference type="NCBI Taxonomy" id="2747483"/>
    <lineage>
        <taxon>Eukaryota</taxon>
        <taxon>Metazoa</taxon>
        <taxon>Ecdysozoa</taxon>
        <taxon>Arthropoda</taxon>
        <taxon>Chelicerata</taxon>
        <taxon>Arachnida</taxon>
        <taxon>Araneae</taxon>
        <taxon>Araneomorphae</taxon>
        <taxon>Entelegynae</taxon>
        <taxon>Araneoidea</taxon>
        <taxon>Nephilidae</taxon>
        <taxon>Trichonephila</taxon>
        <taxon>Trichonephila inaurata</taxon>
    </lineage>
</organism>
<evidence type="ECO:0000313" key="3">
    <source>
        <dbReference type="Proteomes" id="UP000886998"/>
    </source>
</evidence>
<dbReference type="EMBL" id="BMAV01003519">
    <property type="protein sequence ID" value="GFY43170.1"/>
    <property type="molecule type" value="Genomic_DNA"/>
</dbReference>
<name>A0A8X7BTE5_9ARAC</name>
<dbReference type="OrthoDB" id="6368363at2759"/>
<evidence type="ECO:0008006" key="4">
    <source>
        <dbReference type="Google" id="ProtNLM"/>
    </source>
</evidence>
<evidence type="ECO:0000256" key="1">
    <source>
        <dbReference type="SAM" id="Phobius"/>
    </source>
</evidence>
<keyword evidence="1" id="KW-0472">Membrane</keyword>
<dbReference type="Proteomes" id="UP000886998">
    <property type="component" value="Unassembled WGS sequence"/>
</dbReference>
<accession>A0A8X7BTE5</accession>
<keyword evidence="1" id="KW-1133">Transmembrane helix</keyword>
<keyword evidence="3" id="KW-1185">Reference proteome</keyword>
<proteinExistence type="predicted"/>
<comment type="caution">
    <text evidence="2">The sequence shown here is derived from an EMBL/GenBank/DDBJ whole genome shotgun (WGS) entry which is preliminary data.</text>
</comment>